<dbReference type="AlphaFoldDB" id="A0AAV4N976"/>
<evidence type="ECO:0000313" key="3">
    <source>
        <dbReference type="Proteomes" id="UP001054945"/>
    </source>
</evidence>
<reference evidence="2 3" key="1">
    <citation type="submission" date="2021-06" db="EMBL/GenBank/DDBJ databases">
        <title>Caerostris extrusa draft genome.</title>
        <authorList>
            <person name="Kono N."/>
            <person name="Arakawa K."/>
        </authorList>
    </citation>
    <scope>NUCLEOTIDE SEQUENCE [LARGE SCALE GENOMIC DNA]</scope>
</reference>
<comment type="caution">
    <text evidence="2">The sequence shown here is derived from an EMBL/GenBank/DDBJ whole genome shotgun (WGS) entry which is preliminary data.</text>
</comment>
<protein>
    <submittedName>
        <fullName evidence="2">Uncharacterized protein</fullName>
    </submittedName>
</protein>
<proteinExistence type="predicted"/>
<evidence type="ECO:0000256" key="1">
    <source>
        <dbReference type="SAM" id="MobiDB-lite"/>
    </source>
</evidence>
<dbReference type="Proteomes" id="UP001054945">
    <property type="component" value="Unassembled WGS sequence"/>
</dbReference>
<keyword evidence="3" id="KW-1185">Reference proteome</keyword>
<evidence type="ECO:0000313" key="2">
    <source>
        <dbReference type="EMBL" id="GIX80009.1"/>
    </source>
</evidence>
<gene>
    <name evidence="2" type="ORF">CEXT_86621</name>
</gene>
<dbReference type="EMBL" id="BPLR01002992">
    <property type="protein sequence ID" value="GIX80009.1"/>
    <property type="molecule type" value="Genomic_DNA"/>
</dbReference>
<feature type="region of interest" description="Disordered" evidence="1">
    <location>
        <begin position="115"/>
        <end position="137"/>
    </location>
</feature>
<accession>A0AAV4N976</accession>
<sequence>MRDDKLQKDDIRQSIVGGGGGFRSLHFRSPIERKATNAFAHVELCASASSRSVRFSPKALNDSSGRLLSNGILLFGSIYDEMKCSPCMFHLQRGPEAFSAPILLLEPNFDPFSNASASPSHDSADSVRPRKTRQTVNSECFHF</sequence>
<name>A0AAV4N976_CAEEX</name>
<organism evidence="2 3">
    <name type="scientific">Caerostris extrusa</name>
    <name type="common">Bark spider</name>
    <name type="synonym">Caerostris bankana</name>
    <dbReference type="NCBI Taxonomy" id="172846"/>
    <lineage>
        <taxon>Eukaryota</taxon>
        <taxon>Metazoa</taxon>
        <taxon>Ecdysozoa</taxon>
        <taxon>Arthropoda</taxon>
        <taxon>Chelicerata</taxon>
        <taxon>Arachnida</taxon>
        <taxon>Araneae</taxon>
        <taxon>Araneomorphae</taxon>
        <taxon>Entelegynae</taxon>
        <taxon>Araneoidea</taxon>
        <taxon>Araneidae</taxon>
        <taxon>Caerostris</taxon>
    </lineage>
</organism>